<protein>
    <submittedName>
        <fullName evidence="3">Uncharacterized protein LOC118348889</fullName>
    </submittedName>
</protein>
<dbReference type="Pfam" id="PF13966">
    <property type="entry name" value="zf-RVT"/>
    <property type="match status" value="1"/>
</dbReference>
<name>A0A6P9EU12_JUGRE</name>
<dbReference type="Proteomes" id="UP000235220">
    <property type="component" value="Chromosome 7"/>
</dbReference>
<feature type="domain" description="Reverse transcriptase zinc-binding" evidence="1">
    <location>
        <begin position="63"/>
        <end position="137"/>
    </location>
</feature>
<evidence type="ECO:0000313" key="3">
    <source>
        <dbReference type="RefSeq" id="XP_035547338.1"/>
    </source>
</evidence>
<dbReference type="RefSeq" id="XP_035547338.1">
    <property type="nucleotide sequence ID" value="XM_035691445.1"/>
</dbReference>
<dbReference type="GeneID" id="118348889"/>
<reference evidence="3" key="1">
    <citation type="submission" date="2025-08" db="UniProtKB">
        <authorList>
            <consortium name="RefSeq"/>
        </authorList>
    </citation>
    <scope>IDENTIFICATION</scope>
    <source>
        <tissue evidence="3">Leaves</tissue>
    </source>
</reference>
<gene>
    <name evidence="3" type="primary">LOC118348889</name>
</gene>
<dbReference type="InterPro" id="IPR026960">
    <property type="entry name" value="RVT-Znf"/>
</dbReference>
<dbReference type="OrthoDB" id="1622315at2759"/>
<proteinExistence type="predicted"/>
<dbReference type="InParanoid" id="A0A6P9EU12"/>
<evidence type="ECO:0000313" key="2">
    <source>
        <dbReference type="Proteomes" id="UP000235220"/>
    </source>
</evidence>
<organism evidence="2 3">
    <name type="scientific">Juglans regia</name>
    <name type="common">English walnut</name>
    <dbReference type="NCBI Taxonomy" id="51240"/>
    <lineage>
        <taxon>Eukaryota</taxon>
        <taxon>Viridiplantae</taxon>
        <taxon>Streptophyta</taxon>
        <taxon>Embryophyta</taxon>
        <taxon>Tracheophyta</taxon>
        <taxon>Spermatophyta</taxon>
        <taxon>Magnoliopsida</taxon>
        <taxon>eudicotyledons</taxon>
        <taxon>Gunneridae</taxon>
        <taxon>Pentapetalae</taxon>
        <taxon>rosids</taxon>
        <taxon>fabids</taxon>
        <taxon>Fagales</taxon>
        <taxon>Juglandaceae</taxon>
        <taxon>Juglans</taxon>
    </lineage>
</organism>
<evidence type="ECO:0000259" key="1">
    <source>
        <dbReference type="Pfam" id="PF13966"/>
    </source>
</evidence>
<dbReference type="KEGG" id="jre:118348889"/>
<sequence length="273" mass="31576">MEVELIDRIFVKPEAEMICAIPISCLGANDKMFWGFSKKGKFTVRSTYHAEVQWQYERRGSTSEVRKDAEQWKNLWSMDVPGGRRHFVWNALNNALPTKSNLFKRKVTEDSLCPMCRREEEDVQHALWCCPAAADVWDENSSHVRKWLNQIHDFSRLWSELSNRLSNGCLERVVAIMRGIWGRRNAFVFEDKFASPGHVVRTTLAGLEEYQEANAKMEGSRVRCEARRERRRWQIPVGDNCKLNFDAAVDLNNRRIGIGIIVRDCNGDILAAV</sequence>
<dbReference type="AlphaFoldDB" id="A0A6P9EU12"/>
<accession>A0A6P9EU12</accession>
<keyword evidence="2" id="KW-1185">Reference proteome</keyword>